<dbReference type="AlphaFoldDB" id="A0A095STX5"/>
<feature type="chain" id="PRO_5001910460" evidence="1">
    <location>
        <begin position="19"/>
        <end position="197"/>
    </location>
</feature>
<evidence type="ECO:0000256" key="1">
    <source>
        <dbReference type="SAM" id="SignalP"/>
    </source>
</evidence>
<reference evidence="2 3" key="1">
    <citation type="submission" date="2014-09" db="EMBL/GenBank/DDBJ databases">
        <title>Whole Genome Shotgun of Flavobacterium aquatile LMG 4008.</title>
        <authorList>
            <person name="Gale A.N."/>
            <person name="Pipes S.E."/>
            <person name="Newman J.D."/>
        </authorList>
    </citation>
    <scope>NUCLEOTIDE SEQUENCE [LARGE SCALE GENOMIC DNA]</scope>
    <source>
        <strain evidence="2 3">LMG 4008</strain>
    </source>
</reference>
<dbReference type="OrthoDB" id="1117699at2"/>
<accession>A0A095STX5</accession>
<organism evidence="2 3">
    <name type="scientific">Flavobacterium aquatile LMG 4008 = ATCC 11947</name>
    <dbReference type="NCBI Taxonomy" id="1453498"/>
    <lineage>
        <taxon>Bacteria</taxon>
        <taxon>Pseudomonadati</taxon>
        <taxon>Bacteroidota</taxon>
        <taxon>Flavobacteriia</taxon>
        <taxon>Flavobacteriales</taxon>
        <taxon>Flavobacteriaceae</taxon>
        <taxon>Flavobacterium</taxon>
    </lineage>
</organism>
<keyword evidence="1" id="KW-0732">Signal</keyword>
<sequence length="197" mass="22754">MKKIIVLLLINFSVTVFSQEREATILFNDSTSVKGLGEIKKEKIYFRVSSSDEVSVWNYDMAYGLIFSGYGFSEKYVYVKPNKYSKPKLMEVIEEGKVNLYKESSFGAQVGIGVSVSNSNVGAGPNLYHDYSTVYYVKRKTEEYATDISFSFKSNSSRYFSDCDMLLQKIKKKEFRKKDIIEIVYFYNDYCGDEEED</sequence>
<evidence type="ECO:0000313" key="2">
    <source>
        <dbReference type="EMBL" id="KGD68047.1"/>
    </source>
</evidence>
<keyword evidence="3" id="KW-1185">Reference proteome</keyword>
<dbReference type="EMBL" id="JRHH01000003">
    <property type="protein sequence ID" value="KGD68047.1"/>
    <property type="molecule type" value="Genomic_DNA"/>
</dbReference>
<dbReference type="RefSeq" id="WP_035125631.1">
    <property type="nucleotide sequence ID" value="NZ_JRHH01000003.1"/>
</dbReference>
<dbReference type="Proteomes" id="UP000029554">
    <property type="component" value="Unassembled WGS sequence"/>
</dbReference>
<feature type="signal peptide" evidence="1">
    <location>
        <begin position="1"/>
        <end position="18"/>
    </location>
</feature>
<comment type="caution">
    <text evidence="2">The sequence shown here is derived from an EMBL/GenBank/DDBJ whole genome shotgun (WGS) entry which is preliminary data.</text>
</comment>
<protein>
    <submittedName>
        <fullName evidence="2">Uncharacterized protein</fullName>
    </submittedName>
</protein>
<dbReference type="eggNOG" id="ENOG5030R37">
    <property type="taxonomic scope" value="Bacteria"/>
</dbReference>
<gene>
    <name evidence="2" type="ORF">LG45_07045</name>
</gene>
<proteinExistence type="predicted"/>
<evidence type="ECO:0000313" key="3">
    <source>
        <dbReference type="Proteomes" id="UP000029554"/>
    </source>
</evidence>
<name>A0A095STX5_9FLAO</name>